<sequence>MWGEETQFIDDASDQSVQIKGFDLDFDTLTWEILGIYAYGDAESKGWGTLWGNYFGRPISDAPLEVSSTGVLSPKTTLSYEDGYTRFEVMFQITDGRSDPVTKQYYFTLKDSIGDGTFEVEGHAMVSGYLSGATVWQDLDSDGLQDASEPFAITDGRGKFKISLNKATVDTPLLVKNGLDMGTGLLNDKVFSINSDLAFSANRDW</sequence>
<feature type="non-terminal residue" evidence="1">
    <location>
        <position position="205"/>
    </location>
</feature>
<dbReference type="EMBL" id="UINC01215297">
    <property type="protein sequence ID" value="SVE40922.1"/>
    <property type="molecule type" value="Genomic_DNA"/>
</dbReference>
<protein>
    <submittedName>
        <fullName evidence="1">Uncharacterized protein</fullName>
    </submittedName>
</protein>
<gene>
    <name evidence="1" type="ORF">METZ01_LOCUS493776</name>
</gene>
<accession>A0A383D8W5</accession>
<name>A0A383D8W5_9ZZZZ</name>
<dbReference type="AlphaFoldDB" id="A0A383D8W5"/>
<organism evidence="1">
    <name type="scientific">marine metagenome</name>
    <dbReference type="NCBI Taxonomy" id="408172"/>
    <lineage>
        <taxon>unclassified sequences</taxon>
        <taxon>metagenomes</taxon>
        <taxon>ecological metagenomes</taxon>
    </lineage>
</organism>
<proteinExistence type="predicted"/>
<reference evidence="1" key="1">
    <citation type="submission" date="2018-05" db="EMBL/GenBank/DDBJ databases">
        <authorList>
            <person name="Lanie J.A."/>
            <person name="Ng W.-L."/>
            <person name="Kazmierczak K.M."/>
            <person name="Andrzejewski T.M."/>
            <person name="Davidsen T.M."/>
            <person name="Wayne K.J."/>
            <person name="Tettelin H."/>
            <person name="Glass J.I."/>
            <person name="Rusch D."/>
            <person name="Podicherti R."/>
            <person name="Tsui H.-C.T."/>
            <person name="Winkler M.E."/>
        </authorList>
    </citation>
    <scope>NUCLEOTIDE SEQUENCE</scope>
</reference>
<dbReference type="SUPFAM" id="SSF117074">
    <property type="entry name" value="Hypothetical protein PA1324"/>
    <property type="match status" value="1"/>
</dbReference>
<evidence type="ECO:0000313" key="1">
    <source>
        <dbReference type="EMBL" id="SVE40922.1"/>
    </source>
</evidence>